<name>A0A1X0QAU1_9MICR</name>
<feature type="transmembrane region" description="Helical" evidence="1">
    <location>
        <begin position="77"/>
        <end position="99"/>
    </location>
</feature>
<organism evidence="2 3">
    <name type="scientific">Hepatospora eriocheir</name>
    <dbReference type="NCBI Taxonomy" id="1081669"/>
    <lineage>
        <taxon>Eukaryota</taxon>
        <taxon>Fungi</taxon>
        <taxon>Fungi incertae sedis</taxon>
        <taxon>Microsporidia</taxon>
        <taxon>Hepatosporidae</taxon>
        <taxon>Hepatospora</taxon>
    </lineage>
</organism>
<keyword evidence="1" id="KW-1133">Transmembrane helix</keyword>
<evidence type="ECO:0000313" key="3">
    <source>
        <dbReference type="Proteomes" id="UP000192356"/>
    </source>
</evidence>
<proteinExistence type="predicted"/>
<dbReference type="Proteomes" id="UP000192356">
    <property type="component" value="Unassembled WGS sequence"/>
</dbReference>
<feature type="transmembrane region" description="Helical" evidence="1">
    <location>
        <begin position="12"/>
        <end position="32"/>
    </location>
</feature>
<protein>
    <submittedName>
        <fullName evidence="2">Uncharacterized protein</fullName>
    </submittedName>
</protein>
<comment type="caution">
    <text evidence="2">The sequence shown here is derived from an EMBL/GenBank/DDBJ whole genome shotgun (WGS) entry which is preliminary data.</text>
</comment>
<accession>A0A1X0QAU1</accession>
<keyword evidence="3" id="KW-1185">Reference proteome</keyword>
<keyword evidence="1" id="KW-0812">Transmembrane</keyword>
<feature type="transmembrane region" description="Helical" evidence="1">
    <location>
        <begin position="47"/>
        <end position="65"/>
    </location>
</feature>
<evidence type="ECO:0000313" key="2">
    <source>
        <dbReference type="EMBL" id="ORD96920.1"/>
    </source>
</evidence>
<gene>
    <name evidence="2" type="ORF">HERIO_1180</name>
</gene>
<feature type="transmembrane region" description="Helical" evidence="1">
    <location>
        <begin position="134"/>
        <end position="154"/>
    </location>
</feature>
<evidence type="ECO:0000256" key="1">
    <source>
        <dbReference type="SAM" id="Phobius"/>
    </source>
</evidence>
<dbReference type="EMBL" id="LVKB01000052">
    <property type="protein sequence ID" value="ORD96920.1"/>
    <property type="molecule type" value="Genomic_DNA"/>
</dbReference>
<dbReference type="AlphaFoldDB" id="A0A1X0QAU1"/>
<dbReference type="VEuPathDB" id="MicrosporidiaDB:HERIO_1180"/>
<keyword evidence="1" id="KW-0472">Membrane</keyword>
<sequence length="226" mass="26086">MNKLRETFKENRFVIHFITTVVVVLNAMFLVFKRVFFLPVYALPSTFNNLLLILGHSIALYTRYLNGDEQWFTNPTVLLLLLLLVFPPSVFLIPFYIAAIHQIALFIDKSIEADKVPTIVKNTAVYVRDNFVTLLRLMFFFEILNVFMAFCLLFKSTKKGFKLLILTGAILIQQYRGYSELKGFINNAVTVLKRKFEHVKKSSPVFEGKLHVRNNKAKLLGSPESK</sequence>
<reference evidence="2 3" key="1">
    <citation type="journal article" date="2017" name="Environ. Microbiol.">
        <title>Decay of the glycolytic pathway and adaptation to intranuclear parasitism within Enterocytozoonidae microsporidia.</title>
        <authorList>
            <person name="Wiredu Boakye D."/>
            <person name="Jaroenlak P."/>
            <person name="Prachumwat A."/>
            <person name="Williams T.A."/>
            <person name="Bateman K.S."/>
            <person name="Itsathitphaisarn O."/>
            <person name="Sritunyalucksana K."/>
            <person name="Paszkiewicz K.H."/>
            <person name="Moore K.A."/>
            <person name="Stentiford G.D."/>
            <person name="Williams B.A."/>
        </authorList>
    </citation>
    <scope>NUCLEOTIDE SEQUENCE [LARGE SCALE GENOMIC DNA]</scope>
    <source>
        <strain evidence="2 3">GB1</strain>
    </source>
</reference>